<dbReference type="GO" id="GO:0004526">
    <property type="term" value="F:ribonuclease P activity"/>
    <property type="evidence" value="ECO:0007669"/>
    <property type="project" value="InterPro"/>
</dbReference>
<keyword evidence="5" id="KW-0694">RNA-binding</keyword>
<keyword evidence="3" id="KW-0255">Endonuclease</keyword>
<dbReference type="InterPro" id="IPR020568">
    <property type="entry name" value="Ribosomal_Su5_D2-typ_SF"/>
</dbReference>
<name>A0A381RT44_9ZZZZ</name>
<dbReference type="SUPFAM" id="SSF54211">
    <property type="entry name" value="Ribosomal protein S5 domain 2-like"/>
    <property type="match status" value="1"/>
</dbReference>
<dbReference type="NCBIfam" id="TIGR00188">
    <property type="entry name" value="rnpA"/>
    <property type="match status" value="1"/>
</dbReference>
<dbReference type="EMBL" id="UINC01002288">
    <property type="protein sequence ID" value="SUZ95040.1"/>
    <property type="molecule type" value="Genomic_DNA"/>
</dbReference>
<reference evidence="6" key="1">
    <citation type="submission" date="2018-05" db="EMBL/GenBank/DDBJ databases">
        <authorList>
            <person name="Lanie J.A."/>
            <person name="Ng W.-L."/>
            <person name="Kazmierczak K.M."/>
            <person name="Andrzejewski T.M."/>
            <person name="Davidsen T.M."/>
            <person name="Wayne K.J."/>
            <person name="Tettelin H."/>
            <person name="Glass J.I."/>
            <person name="Rusch D."/>
            <person name="Podicherti R."/>
            <person name="Tsui H.-C.T."/>
            <person name="Winkler M.E."/>
        </authorList>
    </citation>
    <scope>NUCLEOTIDE SEQUENCE</scope>
</reference>
<evidence type="ECO:0000256" key="4">
    <source>
        <dbReference type="ARBA" id="ARBA00022801"/>
    </source>
</evidence>
<dbReference type="PANTHER" id="PTHR33992">
    <property type="entry name" value="RIBONUCLEASE P PROTEIN COMPONENT"/>
    <property type="match status" value="1"/>
</dbReference>
<evidence type="ECO:0000256" key="5">
    <source>
        <dbReference type="ARBA" id="ARBA00022884"/>
    </source>
</evidence>
<gene>
    <name evidence="6" type="ORF">METZ01_LOCUS47894</name>
</gene>
<dbReference type="Pfam" id="PF00825">
    <property type="entry name" value="Ribonuclease_P"/>
    <property type="match status" value="1"/>
</dbReference>
<sequence>MKTSKSLHFGDLSFKYTKSSKPEMGLIVSKRYGNAIERNLFKRRCRSAFKSIMVDNNMGCAVVVRPKKPGLSFGTIQQSFNSVYDKFSD</sequence>
<organism evidence="6">
    <name type="scientific">marine metagenome</name>
    <dbReference type="NCBI Taxonomy" id="408172"/>
    <lineage>
        <taxon>unclassified sequences</taxon>
        <taxon>metagenomes</taxon>
        <taxon>ecological metagenomes</taxon>
    </lineage>
</organism>
<dbReference type="InterPro" id="IPR000100">
    <property type="entry name" value="RNase_P"/>
</dbReference>
<evidence type="ECO:0000313" key="6">
    <source>
        <dbReference type="EMBL" id="SUZ95040.1"/>
    </source>
</evidence>
<evidence type="ECO:0000256" key="1">
    <source>
        <dbReference type="ARBA" id="ARBA00022694"/>
    </source>
</evidence>
<dbReference type="GO" id="GO:0042781">
    <property type="term" value="F:3'-tRNA processing endoribonuclease activity"/>
    <property type="evidence" value="ECO:0007669"/>
    <property type="project" value="TreeGrafter"/>
</dbReference>
<evidence type="ECO:0000256" key="3">
    <source>
        <dbReference type="ARBA" id="ARBA00022759"/>
    </source>
</evidence>
<keyword evidence="2" id="KW-0540">Nuclease</keyword>
<dbReference type="InterPro" id="IPR014721">
    <property type="entry name" value="Ribsml_uS5_D2-typ_fold_subgr"/>
</dbReference>
<proteinExistence type="predicted"/>
<dbReference type="Gene3D" id="3.30.230.10">
    <property type="match status" value="1"/>
</dbReference>
<dbReference type="AlphaFoldDB" id="A0A381RT44"/>
<evidence type="ECO:0000256" key="2">
    <source>
        <dbReference type="ARBA" id="ARBA00022722"/>
    </source>
</evidence>
<keyword evidence="4" id="KW-0378">Hydrolase</keyword>
<keyword evidence="1" id="KW-0819">tRNA processing</keyword>
<accession>A0A381RT44</accession>
<dbReference type="PANTHER" id="PTHR33992:SF1">
    <property type="entry name" value="RIBONUCLEASE P PROTEIN COMPONENT"/>
    <property type="match status" value="1"/>
</dbReference>
<protein>
    <submittedName>
        <fullName evidence="6">Uncharacterized protein</fullName>
    </submittedName>
</protein>
<dbReference type="GO" id="GO:0000049">
    <property type="term" value="F:tRNA binding"/>
    <property type="evidence" value="ECO:0007669"/>
    <property type="project" value="InterPro"/>
</dbReference>
<dbReference type="GO" id="GO:0030677">
    <property type="term" value="C:ribonuclease P complex"/>
    <property type="evidence" value="ECO:0007669"/>
    <property type="project" value="TreeGrafter"/>
</dbReference>